<organism evidence="2 3">
    <name type="scientific">Malassezia cuniculi</name>
    <dbReference type="NCBI Taxonomy" id="948313"/>
    <lineage>
        <taxon>Eukaryota</taxon>
        <taxon>Fungi</taxon>
        <taxon>Dikarya</taxon>
        <taxon>Basidiomycota</taxon>
        <taxon>Ustilaginomycotina</taxon>
        <taxon>Malasseziomycetes</taxon>
        <taxon>Malasseziales</taxon>
        <taxon>Malasseziaceae</taxon>
        <taxon>Malassezia</taxon>
    </lineage>
</organism>
<evidence type="ECO:0000313" key="2">
    <source>
        <dbReference type="EMBL" id="WFD35107.1"/>
    </source>
</evidence>
<feature type="region of interest" description="Disordered" evidence="1">
    <location>
        <begin position="243"/>
        <end position="265"/>
    </location>
</feature>
<feature type="compositionally biased region" description="Low complexity" evidence="1">
    <location>
        <begin position="153"/>
        <end position="162"/>
    </location>
</feature>
<gene>
    <name evidence="2" type="ORF">MCUN1_001956</name>
</gene>
<dbReference type="GO" id="GO:0019901">
    <property type="term" value="F:protein kinase binding"/>
    <property type="evidence" value="ECO:0007669"/>
    <property type="project" value="InterPro"/>
</dbReference>
<evidence type="ECO:0000313" key="3">
    <source>
        <dbReference type="Proteomes" id="UP001219933"/>
    </source>
</evidence>
<sequence length="430" mass="45816">MPHFVAGYGGMPYPRHNGHTGWVYPPAPIPHHVAPMPATWFAPHPMAYAPVPAMSFAEAHAVQCGYAPVPPGIPDAGQQSRADAEPRPAPPRAVKDSAVSLAGFATEAFWRTSAELLGLRRRARSERSVSPHVSPVQDPPALEPDSSPADTVSSESSECSSEPCTPQVVRNSVPSSPDSATIAASDTLGESVGSLHLTDSIDSLTLSDTDVQSAALNTLVRSIGAQRGSPVFPSLDGCGTAFVGKPPKKRATSSPSGREHSPLLGEPSPAFRRFVHQVLSQTLVSPAALLVALYYVRRQLPSILGLGAGVSAEEASAAALYVQPPSSAPFKLLTLGLMLANKYLDDNTFLNKTWHEVTGISMADLNRMEAYFLCRTQYSIVVPHEAWQLHLGRIRAYELENAQEAEDSALLVQAVDKLLTAICPSNEVVV</sequence>
<protein>
    <submittedName>
        <fullName evidence="2">Uncharacterized protein</fullName>
    </submittedName>
</protein>
<accession>A0AAF0EYN4</accession>
<proteinExistence type="predicted"/>
<dbReference type="AlphaFoldDB" id="A0AAF0EYN4"/>
<dbReference type="CDD" id="cd20557">
    <property type="entry name" value="CYCLIN_ScPCL1-like"/>
    <property type="match status" value="1"/>
</dbReference>
<dbReference type="InterPro" id="IPR013922">
    <property type="entry name" value="Cyclin_PHO80-like"/>
</dbReference>
<reference evidence="2" key="1">
    <citation type="submission" date="2023-03" db="EMBL/GenBank/DDBJ databases">
        <title>Mating type loci evolution in Malassezia.</title>
        <authorList>
            <person name="Coelho M.A."/>
        </authorList>
    </citation>
    <scope>NUCLEOTIDE SEQUENCE</scope>
    <source>
        <strain evidence="2">CBS 11721</strain>
    </source>
</reference>
<dbReference type="GO" id="GO:0000307">
    <property type="term" value="C:cyclin-dependent protein kinase holoenzyme complex"/>
    <property type="evidence" value="ECO:0007669"/>
    <property type="project" value="TreeGrafter"/>
</dbReference>
<feature type="compositionally biased region" description="Polar residues" evidence="1">
    <location>
        <begin position="168"/>
        <end position="182"/>
    </location>
</feature>
<name>A0AAF0EYN4_9BASI</name>
<feature type="region of interest" description="Disordered" evidence="1">
    <location>
        <begin position="70"/>
        <end position="95"/>
    </location>
</feature>
<dbReference type="PANTHER" id="PTHR15615:SF27">
    <property type="entry name" value="PHO85 CYCLIN CLG1"/>
    <property type="match status" value="1"/>
</dbReference>
<dbReference type="Gene3D" id="1.10.472.10">
    <property type="entry name" value="Cyclin-like"/>
    <property type="match status" value="1"/>
</dbReference>
<dbReference type="EMBL" id="CP119879">
    <property type="protein sequence ID" value="WFD35107.1"/>
    <property type="molecule type" value="Genomic_DNA"/>
</dbReference>
<dbReference type="Proteomes" id="UP001219933">
    <property type="component" value="Chromosome 3"/>
</dbReference>
<dbReference type="PANTHER" id="PTHR15615">
    <property type="match status" value="1"/>
</dbReference>
<keyword evidence="3" id="KW-1185">Reference proteome</keyword>
<dbReference type="GO" id="GO:0005634">
    <property type="term" value="C:nucleus"/>
    <property type="evidence" value="ECO:0007669"/>
    <property type="project" value="TreeGrafter"/>
</dbReference>
<evidence type="ECO:0000256" key="1">
    <source>
        <dbReference type="SAM" id="MobiDB-lite"/>
    </source>
</evidence>
<dbReference type="Pfam" id="PF08613">
    <property type="entry name" value="Cyclin"/>
    <property type="match status" value="1"/>
</dbReference>
<feature type="region of interest" description="Disordered" evidence="1">
    <location>
        <begin position="123"/>
        <end position="182"/>
    </location>
</feature>
<dbReference type="GO" id="GO:0016538">
    <property type="term" value="F:cyclin-dependent protein serine/threonine kinase regulator activity"/>
    <property type="evidence" value="ECO:0007669"/>
    <property type="project" value="TreeGrafter"/>
</dbReference>